<feature type="transmembrane region" description="Helical" evidence="1">
    <location>
        <begin position="121"/>
        <end position="140"/>
    </location>
</feature>
<feature type="transmembrane region" description="Helical" evidence="1">
    <location>
        <begin position="25"/>
        <end position="45"/>
    </location>
</feature>
<dbReference type="InParanoid" id="A0A2R5GFT6"/>
<sequence length="224" mass="25034">MEVNGTQFSANAVLREAGSVNLRHMVALFLLFTAMAHAVYACGPFDERSTLSYRLRWMEYALSASLMLLIVAILSGLRDVYTLEAIFALQAITMAFGRYADRDYEVRARGERGYSLIEHPSLLGCFPFVAAWSIVIDAFYRTARQGDAPDFVFGVVFVLLALDSSFAVVQTYYLWPRTREEKSEGRMDATLRSYDGAMHVLSLAAKLSLAMMVHRGMLVQTASP</sequence>
<dbReference type="EMBL" id="BEYU01000045">
    <property type="protein sequence ID" value="GBG28618.1"/>
    <property type="molecule type" value="Genomic_DNA"/>
</dbReference>
<evidence type="ECO:0000313" key="3">
    <source>
        <dbReference type="Proteomes" id="UP000241890"/>
    </source>
</evidence>
<feature type="transmembrane region" description="Helical" evidence="1">
    <location>
        <begin position="152"/>
        <end position="175"/>
    </location>
</feature>
<organism evidence="2 3">
    <name type="scientific">Hondaea fermentalgiana</name>
    <dbReference type="NCBI Taxonomy" id="2315210"/>
    <lineage>
        <taxon>Eukaryota</taxon>
        <taxon>Sar</taxon>
        <taxon>Stramenopiles</taxon>
        <taxon>Bigyra</taxon>
        <taxon>Labyrinthulomycetes</taxon>
        <taxon>Thraustochytrida</taxon>
        <taxon>Thraustochytriidae</taxon>
        <taxon>Hondaea</taxon>
    </lineage>
</organism>
<dbReference type="AlphaFoldDB" id="A0A2R5GFT6"/>
<feature type="transmembrane region" description="Helical" evidence="1">
    <location>
        <begin position="196"/>
        <end position="214"/>
    </location>
</feature>
<keyword evidence="1" id="KW-1133">Transmembrane helix</keyword>
<accession>A0A2R5GFT6</accession>
<feature type="transmembrane region" description="Helical" evidence="1">
    <location>
        <begin position="57"/>
        <end position="74"/>
    </location>
</feature>
<evidence type="ECO:0000256" key="1">
    <source>
        <dbReference type="SAM" id="Phobius"/>
    </source>
</evidence>
<dbReference type="Pfam" id="PF18761">
    <property type="entry name" value="Heliorhodopsin"/>
    <property type="match status" value="1"/>
</dbReference>
<name>A0A2R5GFT6_9STRA</name>
<evidence type="ECO:0000313" key="2">
    <source>
        <dbReference type="EMBL" id="GBG28618.1"/>
    </source>
</evidence>
<proteinExistence type="predicted"/>
<dbReference type="InterPro" id="IPR041113">
    <property type="entry name" value="Heliorhodopsin"/>
</dbReference>
<keyword evidence="3" id="KW-1185">Reference proteome</keyword>
<keyword evidence="1" id="KW-0812">Transmembrane</keyword>
<feature type="transmembrane region" description="Helical" evidence="1">
    <location>
        <begin position="80"/>
        <end position="100"/>
    </location>
</feature>
<protein>
    <submittedName>
        <fullName evidence="2">Uncharacterized protein</fullName>
    </submittedName>
</protein>
<dbReference type="OrthoDB" id="2129259at2759"/>
<dbReference type="Proteomes" id="UP000241890">
    <property type="component" value="Unassembled WGS sequence"/>
</dbReference>
<comment type="caution">
    <text evidence="2">The sequence shown here is derived from an EMBL/GenBank/DDBJ whole genome shotgun (WGS) entry which is preliminary data.</text>
</comment>
<gene>
    <name evidence="2" type="ORF">FCC1311_048392</name>
</gene>
<reference evidence="2 3" key="1">
    <citation type="submission" date="2017-12" db="EMBL/GenBank/DDBJ databases">
        <title>Sequencing, de novo assembly and annotation of complete genome of a new Thraustochytrid species, strain FCC1311.</title>
        <authorList>
            <person name="Sedici K."/>
            <person name="Godart F."/>
            <person name="Aiese Cigliano R."/>
            <person name="Sanseverino W."/>
            <person name="Barakat M."/>
            <person name="Ortet P."/>
            <person name="Marechal E."/>
            <person name="Cagnac O."/>
            <person name="Amato A."/>
        </authorList>
    </citation>
    <scope>NUCLEOTIDE SEQUENCE [LARGE SCALE GENOMIC DNA]</scope>
</reference>
<keyword evidence="1" id="KW-0472">Membrane</keyword>